<dbReference type="EMBL" id="QTJR01000002">
    <property type="protein sequence ID" value="RDY68988.1"/>
    <property type="molecule type" value="Genomic_DNA"/>
</dbReference>
<dbReference type="AlphaFoldDB" id="A0A3D8VJH9"/>
<dbReference type="CDD" id="cd04184">
    <property type="entry name" value="GT2_RfbC_Mx_like"/>
    <property type="match status" value="1"/>
</dbReference>
<dbReference type="PANTHER" id="PTHR43179:SF7">
    <property type="entry name" value="RHAMNOSYLTRANSFERASE WBBL"/>
    <property type="match status" value="1"/>
</dbReference>
<dbReference type="PANTHER" id="PTHR43179">
    <property type="entry name" value="RHAMNOSYLTRANSFERASE WBBL"/>
    <property type="match status" value="1"/>
</dbReference>
<dbReference type="InterPro" id="IPR029044">
    <property type="entry name" value="Nucleotide-diphossugar_trans"/>
</dbReference>
<evidence type="ECO:0000313" key="3">
    <source>
        <dbReference type="Proteomes" id="UP000256829"/>
    </source>
</evidence>
<evidence type="ECO:0000313" key="2">
    <source>
        <dbReference type="EMBL" id="RDY68988.1"/>
    </source>
</evidence>
<feature type="domain" description="Glycosyltransferase 2-like" evidence="1">
    <location>
        <begin position="436"/>
        <end position="614"/>
    </location>
</feature>
<reference evidence="2 3" key="1">
    <citation type="submission" date="2018-08" db="EMBL/GenBank/DDBJ databases">
        <title>Lysobacter soli KCTC 22011, whole genome shotgun sequence.</title>
        <authorList>
            <person name="Zhang X."/>
            <person name="Feng G."/>
            <person name="Zhu H."/>
        </authorList>
    </citation>
    <scope>NUCLEOTIDE SEQUENCE [LARGE SCALE GENOMIC DNA]</scope>
    <source>
        <strain evidence="2 3">KCTC 22011</strain>
    </source>
</reference>
<dbReference type="CDD" id="cd04186">
    <property type="entry name" value="GT_2_like_c"/>
    <property type="match status" value="1"/>
</dbReference>
<dbReference type="Gene3D" id="3.90.550.10">
    <property type="entry name" value="Spore Coat Polysaccharide Biosynthesis Protein SpsA, Chain A"/>
    <property type="match status" value="2"/>
</dbReference>
<accession>A0A3D8VJH9</accession>
<name>A0A3D8VJH9_9GAMM</name>
<keyword evidence="2" id="KW-0808">Transferase</keyword>
<proteinExistence type="predicted"/>
<comment type="caution">
    <text evidence="2">The sequence shown here is derived from an EMBL/GenBank/DDBJ whole genome shotgun (WGS) entry which is preliminary data.</text>
</comment>
<dbReference type="InterPro" id="IPR001173">
    <property type="entry name" value="Glyco_trans_2-like"/>
</dbReference>
<dbReference type="RefSeq" id="WP_115841499.1">
    <property type="nucleotide sequence ID" value="NZ_QTJR01000002.1"/>
</dbReference>
<evidence type="ECO:0000259" key="1">
    <source>
        <dbReference type="Pfam" id="PF00535"/>
    </source>
</evidence>
<organism evidence="2 3">
    <name type="scientific">Lysobacter soli</name>
    <dbReference type="NCBI Taxonomy" id="453783"/>
    <lineage>
        <taxon>Bacteria</taxon>
        <taxon>Pseudomonadati</taxon>
        <taxon>Pseudomonadota</taxon>
        <taxon>Gammaproteobacteria</taxon>
        <taxon>Lysobacterales</taxon>
        <taxon>Lysobacteraceae</taxon>
        <taxon>Lysobacter</taxon>
    </lineage>
</organism>
<protein>
    <submittedName>
        <fullName evidence="2">Glycosyltransferase family 2 protein</fullName>
    </submittedName>
</protein>
<gene>
    <name evidence="2" type="ORF">DX912_04870</name>
</gene>
<dbReference type="SUPFAM" id="SSF53448">
    <property type="entry name" value="Nucleotide-diphospho-sugar transferases"/>
    <property type="match status" value="2"/>
</dbReference>
<sequence length="710" mass="79067">MLSMDGHGYLQGGWYQVSLDIRSERQGVVAPVLYPDYGHGMQEHERIELQTTGAPGQYGALVRFPHTVHAMRMDPMAAAGTFSTGSMTLRRLSRYSAAMMMLAGILRRRRGKRAKLAMLKWVLARLVKGGPAGLGAALHDEYAGVSTFDAGNDYERWVRLYGCGANVPHADAGEPLISVLMPVYNTPEKWLRRSIGSVIGQDYRNWELCIADDASTQPHVRRVLQEFAGMDARIKIAFRERNGHISATSNSALELASGEYVALLDHDDELPPTALSDVAAALAANPHWRMLYTDEDKVDELGRRYDPYFKPDWNYELFLSQNCFSHLGVFETRLVREVGGFREGLEGSQDWDLALRCCERVDASEIGHLAKVLYHWRAIPGSTALAVGEKSYAVTAGERAVREHLHRVGAAGRVLSTEWGHHRLQYDVPVPAPRVSLIVPTRDRVALLKMCVESILTRTTYTDYEILIVDNQSVEPETAEYFAEVVCDPRVRVLPYDAPFNYSAINNHAVRHASGSIIGLINNDIEVITPEWLDEMVGHAVRPDVGAVGAMLYYPNDTIQHAGVIVGLHGVAGHAYSAKPRGYPGQMNRARLTQSLSAVTAACLLVRREVFDAVGGLDEAICVAFNDVDFCLRVREAGYRNVWTPFAELYHHESASRGLEDTPEKIERFQREVLFMNQRWGDTLSVDPAYNPNLTLHGEPFGLAFPPRSP</sequence>
<dbReference type="Pfam" id="PF00535">
    <property type="entry name" value="Glycos_transf_2"/>
    <property type="match status" value="2"/>
</dbReference>
<dbReference type="GO" id="GO:0016757">
    <property type="term" value="F:glycosyltransferase activity"/>
    <property type="evidence" value="ECO:0007669"/>
    <property type="project" value="UniProtKB-KW"/>
</dbReference>
<feature type="domain" description="Glycosyltransferase 2-like" evidence="1">
    <location>
        <begin position="178"/>
        <end position="336"/>
    </location>
</feature>
<dbReference type="Proteomes" id="UP000256829">
    <property type="component" value="Unassembled WGS sequence"/>
</dbReference>
<keyword evidence="3" id="KW-1185">Reference proteome</keyword>